<dbReference type="EMBL" id="LTAN01000011">
    <property type="protein sequence ID" value="OBR02139.1"/>
    <property type="molecule type" value="Genomic_DNA"/>
</dbReference>
<keyword evidence="3" id="KW-1185">Reference proteome</keyword>
<feature type="compositionally biased region" description="Pro residues" evidence="1">
    <location>
        <begin position="43"/>
        <end position="54"/>
    </location>
</feature>
<dbReference type="GO" id="GO:0003964">
    <property type="term" value="F:RNA-directed DNA polymerase activity"/>
    <property type="evidence" value="ECO:0007669"/>
    <property type="project" value="UniProtKB-KW"/>
</dbReference>
<proteinExistence type="predicted"/>
<dbReference type="Proteomes" id="UP000092177">
    <property type="component" value="Chromosome 11"/>
</dbReference>
<reference evidence="3" key="1">
    <citation type="journal article" date="2017" name="BMC Genomics">
        <title>Gapless genome assembly of Colletotrichum higginsianum reveals chromosome structure and association of transposable elements with secondary metabolite gene clusters.</title>
        <authorList>
            <person name="Dallery J.-F."/>
            <person name="Lapalu N."/>
            <person name="Zampounis A."/>
            <person name="Pigne S."/>
            <person name="Luyten I."/>
            <person name="Amselem J."/>
            <person name="Wittenberg A.H.J."/>
            <person name="Zhou S."/>
            <person name="de Queiroz M.V."/>
            <person name="Robin G.P."/>
            <person name="Auger A."/>
            <person name="Hainaut M."/>
            <person name="Henrissat B."/>
            <person name="Kim K.-T."/>
            <person name="Lee Y.-H."/>
            <person name="Lespinet O."/>
            <person name="Schwartz D.C."/>
            <person name="Thon M.R."/>
            <person name="O'Connell R.J."/>
        </authorList>
    </citation>
    <scope>NUCLEOTIDE SEQUENCE [LARGE SCALE GENOMIC DNA]</scope>
    <source>
        <strain evidence="3">IMI 349063</strain>
    </source>
</reference>
<feature type="compositionally biased region" description="Basic residues" evidence="1">
    <location>
        <begin position="163"/>
        <end position="174"/>
    </location>
</feature>
<keyword evidence="2" id="KW-0548">Nucleotidyltransferase</keyword>
<feature type="region of interest" description="Disordered" evidence="1">
    <location>
        <begin position="43"/>
        <end position="89"/>
    </location>
</feature>
<protein>
    <submittedName>
        <fullName evidence="2">Reverse transcriptase and RNase H</fullName>
    </submittedName>
</protein>
<feature type="compositionally biased region" description="Basic and acidic residues" evidence="1">
    <location>
        <begin position="62"/>
        <end position="81"/>
    </location>
</feature>
<keyword evidence="2" id="KW-0695">RNA-directed DNA polymerase</keyword>
<accession>A0A1B7XQV4</accession>
<comment type="caution">
    <text evidence="2">The sequence shown here is derived from an EMBL/GenBank/DDBJ whole genome shotgun (WGS) entry which is preliminary data.</text>
</comment>
<feature type="region of interest" description="Disordered" evidence="1">
    <location>
        <begin position="144"/>
        <end position="174"/>
    </location>
</feature>
<dbReference type="VEuPathDB" id="FungiDB:CH63R_14440"/>
<gene>
    <name evidence="2" type="ORF">CH63R_14440</name>
</gene>
<dbReference type="RefSeq" id="XP_018150657.1">
    <property type="nucleotide sequence ID" value="XM_018309414.1"/>
</dbReference>
<dbReference type="KEGG" id="chig:CH63R_14440"/>
<evidence type="ECO:0000256" key="1">
    <source>
        <dbReference type="SAM" id="MobiDB-lite"/>
    </source>
</evidence>
<name>A0A1B7XQV4_COLHI</name>
<sequence length="174" mass="19831">MAEQHCGTQQNALPLDWSSWSVGPSTTSRLDHPFFNGCDDSQPTPPYYYLPPPGFSSTFQHYSDEPETPRHEESSNPDKSTEVLSSPGYSHLEDEKRFILNARLSNEPWKVTKGAYKNRFKSFPSKAPNVLSMRVDPLKKKYPEVKDIPEQSNIIIEKAERSVKRKKGPRPPPD</sequence>
<organism evidence="2 3">
    <name type="scientific">Colletotrichum higginsianum (strain IMI 349063)</name>
    <name type="common">Crucifer anthracnose fungus</name>
    <dbReference type="NCBI Taxonomy" id="759273"/>
    <lineage>
        <taxon>Eukaryota</taxon>
        <taxon>Fungi</taxon>
        <taxon>Dikarya</taxon>
        <taxon>Ascomycota</taxon>
        <taxon>Pezizomycotina</taxon>
        <taxon>Sordariomycetes</taxon>
        <taxon>Hypocreomycetidae</taxon>
        <taxon>Glomerellales</taxon>
        <taxon>Glomerellaceae</taxon>
        <taxon>Colletotrichum</taxon>
        <taxon>Colletotrichum destructivum species complex</taxon>
    </lineage>
</organism>
<keyword evidence="2" id="KW-0808">Transferase</keyword>
<evidence type="ECO:0000313" key="3">
    <source>
        <dbReference type="Proteomes" id="UP000092177"/>
    </source>
</evidence>
<dbReference type="AlphaFoldDB" id="A0A1B7XQV4"/>
<dbReference type="GeneID" id="28873521"/>
<evidence type="ECO:0000313" key="2">
    <source>
        <dbReference type="EMBL" id="OBR02139.1"/>
    </source>
</evidence>